<dbReference type="InterPro" id="IPR012337">
    <property type="entry name" value="RNaseH-like_sf"/>
</dbReference>
<dbReference type="Proteomes" id="UP001160148">
    <property type="component" value="Unassembled WGS sequence"/>
</dbReference>
<organism evidence="1 2">
    <name type="scientific">Macrosiphum euphorbiae</name>
    <name type="common">potato aphid</name>
    <dbReference type="NCBI Taxonomy" id="13131"/>
    <lineage>
        <taxon>Eukaryota</taxon>
        <taxon>Metazoa</taxon>
        <taxon>Ecdysozoa</taxon>
        <taxon>Arthropoda</taxon>
        <taxon>Hexapoda</taxon>
        <taxon>Insecta</taxon>
        <taxon>Pterygota</taxon>
        <taxon>Neoptera</taxon>
        <taxon>Paraneoptera</taxon>
        <taxon>Hemiptera</taxon>
        <taxon>Sternorrhyncha</taxon>
        <taxon>Aphidomorpha</taxon>
        <taxon>Aphidoidea</taxon>
        <taxon>Aphididae</taxon>
        <taxon>Macrosiphini</taxon>
        <taxon>Macrosiphum</taxon>
    </lineage>
</organism>
<dbReference type="EMBL" id="CARXXK010001610">
    <property type="protein sequence ID" value="CAI6376982.1"/>
    <property type="molecule type" value="Genomic_DNA"/>
</dbReference>
<comment type="caution">
    <text evidence="1">The sequence shown here is derived from an EMBL/GenBank/DDBJ whole genome shotgun (WGS) entry which is preliminary data.</text>
</comment>
<name>A0AAV0Y9Y7_9HEMI</name>
<accession>A0AAV0Y9Y7</accession>
<gene>
    <name evidence="1" type="ORF">MEUPH1_LOCUS30304</name>
</gene>
<sequence length="433" mass="49933">MRGQNSGLQALIKEKCPSATYIWCTAHRLNLIVVKAVSSSLDAVDLFGNMETLYNFICGSKKRVAYYEKVQNEYSTGQRGRRLKRVSTTRWTSQDQALQAILETFGSVIDTLEYSRNTEGREDQCVGHMAGCLLNYLLSKRFIMTAMWFQKIFNVLSPLSTLLQTRDLDILAGVNSINDAKNLIQELRKNDSIMEYLIKEVNIFIKENDGFEFSEFKTTRIRRKKKMSNEENVDECIKDPIEKFKVETVLGSLDIILSNLNQYFNDTTIGVMKDLALFMFCKVYGTFVDQETLKAEFLKFCNVYELFEKTTILPEHFHVSDKSDTESISSFEEETDQEQEFELPKRKQINPINIGSLKTIFKVFQNGGLGNTFPSLDESSMNQQFHYLVLLQKARLEDLMVISCEQDIVDEMDHEEILHKFAANSITLTKYLI</sequence>
<protein>
    <recommendedName>
        <fullName evidence="3">Zinc finger MYM-type protein 1-like</fullName>
    </recommendedName>
</protein>
<reference evidence="1 2" key="1">
    <citation type="submission" date="2023-01" db="EMBL/GenBank/DDBJ databases">
        <authorList>
            <person name="Whitehead M."/>
        </authorList>
    </citation>
    <scope>NUCLEOTIDE SEQUENCE [LARGE SCALE GENOMIC DNA]</scope>
</reference>
<dbReference type="InterPro" id="IPR055298">
    <property type="entry name" value="AtLOH3-like"/>
</dbReference>
<dbReference type="AlphaFoldDB" id="A0AAV0Y9Y7"/>
<proteinExistence type="predicted"/>
<evidence type="ECO:0000313" key="2">
    <source>
        <dbReference type="Proteomes" id="UP001160148"/>
    </source>
</evidence>
<dbReference type="PANTHER" id="PTHR11697:SF230">
    <property type="entry name" value="ZINC FINGER, MYM DOMAIN CONTAINING 1"/>
    <property type="match status" value="1"/>
</dbReference>
<dbReference type="PANTHER" id="PTHR11697">
    <property type="entry name" value="GENERAL TRANSCRIPTION FACTOR 2-RELATED ZINC FINGER PROTEIN"/>
    <property type="match status" value="1"/>
</dbReference>
<keyword evidence="2" id="KW-1185">Reference proteome</keyword>
<dbReference type="SUPFAM" id="SSF53098">
    <property type="entry name" value="Ribonuclease H-like"/>
    <property type="match status" value="1"/>
</dbReference>
<evidence type="ECO:0000313" key="1">
    <source>
        <dbReference type="EMBL" id="CAI6376982.1"/>
    </source>
</evidence>
<evidence type="ECO:0008006" key="3">
    <source>
        <dbReference type="Google" id="ProtNLM"/>
    </source>
</evidence>